<feature type="compositionally biased region" description="Low complexity" evidence="4">
    <location>
        <begin position="506"/>
        <end position="521"/>
    </location>
</feature>
<gene>
    <name evidence="6" type="ORF">FA15DRAFT_163224</name>
</gene>
<accession>A0A5C3KI87</accession>
<dbReference type="InterPro" id="IPR002073">
    <property type="entry name" value="PDEase_catalytic_dom"/>
</dbReference>
<feature type="compositionally biased region" description="Polar residues" evidence="4">
    <location>
        <begin position="640"/>
        <end position="655"/>
    </location>
</feature>
<dbReference type="EC" id="3.1.4.-" evidence="3"/>
<dbReference type="InterPro" id="IPR003607">
    <property type="entry name" value="HD/PDEase_dom"/>
</dbReference>
<evidence type="ECO:0000256" key="3">
    <source>
        <dbReference type="RuleBase" id="RU363067"/>
    </source>
</evidence>
<feature type="region of interest" description="Disordered" evidence="4">
    <location>
        <begin position="629"/>
        <end position="655"/>
    </location>
</feature>
<dbReference type="AlphaFoldDB" id="A0A5C3KI87"/>
<protein>
    <recommendedName>
        <fullName evidence="3">Phosphodiesterase</fullName>
        <ecNumber evidence="3">3.1.4.-</ecNumber>
    </recommendedName>
</protein>
<comment type="similarity">
    <text evidence="3">Belongs to the cyclic nucleotide phosphodiesterase family.</text>
</comment>
<sequence length="655" mass="71580">MCGVTALGQTIMSGDGHIRHLKRRSADVGGLHLAVMNNGQGKGWAGTEVETKYAELLSDMYNHTLIAVNDHDMNFVPASLPKPTRSRLIRSLDCWHFEPHKLPEEEVLAGTLLLFEALYRIDGMESSIGVPLTRIASFLHHLRKIYRYENTYHNYEHALDVLQATQCYLVTAGLVPPITLLLQPGKLWKSTRKPNGKSLLDLLGLRDIFAIYIAAIGHDVGHPGFTNVFMKNAQTPLSMVFDGNSALEQLHCQLLLRVMRHHGLGALLDDPVEGPQFRKLLLKTVLATDMSVHDDFMQRFKDDLDGKQSDSVLLRKILVSQALIKNADISNPSRPFPVAQHWATALMQEWLAQAMLEEHYQLQHTVNPSEKPLAVSKSQVYFISVFAKPLLDLTAKALPDLDRYAKHIDMNLERWMTRRDELLQLEEKADPKSQPTPPPTSPRQPGDFQSAFPLSLPIAFPTPPTTIAGSVASSDSPPGSPSESSFFSPMSEVSNGSSQIPQRFRSPSNSGSSTDSSNGGTSVIGMLPINFPPSDNEAIRAAGKSSIRQARNVNRNSWCSPSMLSNGQKIPGLTHLFSPLASPLSNTSSPSDMYPSPLSVLPPTSIAAPSHLNGRSAPSATPVVAVAVPVSKRTPVPDITTPSQLDTGTPGPTTK</sequence>
<dbReference type="CDD" id="cd00077">
    <property type="entry name" value="HDc"/>
    <property type="match status" value="1"/>
</dbReference>
<feature type="compositionally biased region" description="Low complexity" evidence="4">
    <location>
        <begin position="465"/>
        <end position="494"/>
    </location>
</feature>
<dbReference type="OrthoDB" id="546632at2759"/>
<feature type="region of interest" description="Disordered" evidence="4">
    <location>
        <begin position="427"/>
        <end position="529"/>
    </location>
</feature>
<reference evidence="6 7" key="1">
    <citation type="journal article" date="2019" name="Nat. Ecol. Evol.">
        <title>Megaphylogeny resolves global patterns of mushroom evolution.</title>
        <authorList>
            <person name="Varga T."/>
            <person name="Krizsan K."/>
            <person name="Foldi C."/>
            <person name="Dima B."/>
            <person name="Sanchez-Garcia M."/>
            <person name="Sanchez-Ramirez S."/>
            <person name="Szollosi G.J."/>
            <person name="Szarkandi J.G."/>
            <person name="Papp V."/>
            <person name="Albert L."/>
            <person name="Andreopoulos W."/>
            <person name="Angelini C."/>
            <person name="Antonin V."/>
            <person name="Barry K.W."/>
            <person name="Bougher N.L."/>
            <person name="Buchanan P."/>
            <person name="Buyck B."/>
            <person name="Bense V."/>
            <person name="Catcheside P."/>
            <person name="Chovatia M."/>
            <person name="Cooper J."/>
            <person name="Damon W."/>
            <person name="Desjardin D."/>
            <person name="Finy P."/>
            <person name="Geml J."/>
            <person name="Haridas S."/>
            <person name="Hughes K."/>
            <person name="Justo A."/>
            <person name="Karasinski D."/>
            <person name="Kautmanova I."/>
            <person name="Kiss B."/>
            <person name="Kocsube S."/>
            <person name="Kotiranta H."/>
            <person name="LaButti K.M."/>
            <person name="Lechner B.E."/>
            <person name="Liimatainen K."/>
            <person name="Lipzen A."/>
            <person name="Lukacs Z."/>
            <person name="Mihaltcheva S."/>
            <person name="Morgado L.N."/>
            <person name="Niskanen T."/>
            <person name="Noordeloos M.E."/>
            <person name="Ohm R.A."/>
            <person name="Ortiz-Santana B."/>
            <person name="Ovrebo C."/>
            <person name="Racz N."/>
            <person name="Riley R."/>
            <person name="Savchenko A."/>
            <person name="Shiryaev A."/>
            <person name="Soop K."/>
            <person name="Spirin V."/>
            <person name="Szebenyi C."/>
            <person name="Tomsovsky M."/>
            <person name="Tulloss R.E."/>
            <person name="Uehling J."/>
            <person name="Grigoriev I.V."/>
            <person name="Vagvolgyi C."/>
            <person name="Papp T."/>
            <person name="Martin F.M."/>
            <person name="Miettinen O."/>
            <person name="Hibbett D.S."/>
            <person name="Nagy L.G."/>
        </authorList>
    </citation>
    <scope>NUCLEOTIDE SEQUENCE [LARGE SCALE GENOMIC DNA]</scope>
    <source>
        <strain evidence="6 7">CBS 121175</strain>
    </source>
</reference>
<comment type="cofactor">
    <cofactor evidence="3">
        <name>a divalent metal cation</name>
        <dbReference type="ChEBI" id="CHEBI:60240"/>
    </cofactor>
    <text evidence="3">Binds 2 divalent metal cations per subunit. Site 1 may preferentially bind zinc ions, while site 2 has a preference for magnesium and/or manganese ions.</text>
</comment>
<dbReference type="GO" id="GO:0007165">
    <property type="term" value="P:signal transduction"/>
    <property type="evidence" value="ECO:0007669"/>
    <property type="project" value="InterPro"/>
</dbReference>
<dbReference type="SMART" id="SM00471">
    <property type="entry name" value="HDc"/>
    <property type="match status" value="1"/>
</dbReference>
<evidence type="ECO:0000313" key="7">
    <source>
        <dbReference type="Proteomes" id="UP000307440"/>
    </source>
</evidence>
<dbReference type="PROSITE" id="PS00126">
    <property type="entry name" value="PDEASE_I_1"/>
    <property type="match status" value="1"/>
</dbReference>
<dbReference type="SUPFAM" id="SSF109604">
    <property type="entry name" value="HD-domain/PDEase-like"/>
    <property type="match status" value="1"/>
</dbReference>
<dbReference type="STRING" id="230819.A0A5C3KI87"/>
<proteinExistence type="inferred from homology"/>
<feature type="domain" description="PDEase" evidence="5">
    <location>
        <begin position="49"/>
        <end position="422"/>
    </location>
</feature>
<dbReference type="EMBL" id="ML210327">
    <property type="protein sequence ID" value="TFK19742.1"/>
    <property type="molecule type" value="Genomic_DNA"/>
</dbReference>
<organism evidence="6 7">
    <name type="scientific">Coprinopsis marcescibilis</name>
    <name type="common">Agaric fungus</name>
    <name type="synonym">Psathyrella marcescibilis</name>
    <dbReference type="NCBI Taxonomy" id="230819"/>
    <lineage>
        <taxon>Eukaryota</taxon>
        <taxon>Fungi</taxon>
        <taxon>Dikarya</taxon>
        <taxon>Basidiomycota</taxon>
        <taxon>Agaricomycotina</taxon>
        <taxon>Agaricomycetes</taxon>
        <taxon>Agaricomycetidae</taxon>
        <taxon>Agaricales</taxon>
        <taxon>Agaricineae</taxon>
        <taxon>Psathyrellaceae</taxon>
        <taxon>Coprinopsis</taxon>
    </lineage>
</organism>
<dbReference type="PROSITE" id="PS51845">
    <property type="entry name" value="PDEASE_I_2"/>
    <property type="match status" value="1"/>
</dbReference>
<evidence type="ECO:0000313" key="6">
    <source>
        <dbReference type="EMBL" id="TFK19742.1"/>
    </source>
</evidence>
<dbReference type="InterPro" id="IPR036971">
    <property type="entry name" value="PDEase_catalytic_dom_sf"/>
</dbReference>
<dbReference type="Gene3D" id="1.10.1300.10">
    <property type="entry name" value="3'5'-cyclic nucleotide phosphodiesterase, catalytic domain"/>
    <property type="match status" value="1"/>
</dbReference>
<keyword evidence="7" id="KW-1185">Reference proteome</keyword>
<dbReference type="PANTHER" id="PTHR11347">
    <property type="entry name" value="CYCLIC NUCLEOTIDE PHOSPHODIESTERASE"/>
    <property type="match status" value="1"/>
</dbReference>
<evidence type="ECO:0000256" key="1">
    <source>
        <dbReference type="ARBA" id="ARBA00022723"/>
    </source>
</evidence>
<name>A0A5C3KI87_COPMA</name>
<dbReference type="Proteomes" id="UP000307440">
    <property type="component" value="Unassembled WGS sequence"/>
</dbReference>
<dbReference type="Pfam" id="PF00233">
    <property type="entry name" value="PDEase_I"/>
    <property type="match status" value="1"/>
</dbReference>
<dbReference type="GO" id="GO:0046872">
    <property type="term" value="F:metal ion binding"/>
    <property type="evidence" value="ECO:0007669"/>
    <property type="project" value="UniProtKB-KW"/>
</dbReference>
<evidence type="ECO:0000256" key="4">
    <source>
        <dbReference type="SAM" id="MobiDB-lite"/>
    </source>
</evidence>
<evidence type="ECO:0000256" key="2">
    <source>
        <dbReference type="ARBA" id="ARBA00022801"/>
    </source>
</evidence>
<dbReference type="GO" id="GO:0004114">
    <property type="term" value="F:3',5'-cyclic-nucleotide phosphodiesterase activity"/>
    <property type="evidence" value="ECO:0007669"/>
    <property type="project" value="InterPro"/>
</dbReference>
<dbReference type="InterPro" id="IPR023174">
    <property type="entry name" value="PDEase_CS"/>
</dbReference>
<keyword evidence="1 3" id="KW-0479">Metal-binding</keyword>
<evidence type="ECO:0000259" key="5">
    <source>
        <dbReference type="PROSITE" id="PS51845"/>
    </source>
</evidence>
<keyword evidence="2 3" id="KW-0378">Hydrolase</keyword>